<reference evidence="1" key="1">
    <citation type="submission" date="2023-08" db="EMBL/GenBank/DDBJ databases">
        <authorList>
            <person name="Chen Y."/>
            <person name="Shah S."/>
            <person name="Dougan E. K."/>
            <person name="Thang M."/>
            <person name="Chan C."/>
        </authorList>
    </citation>
    <scope>NUCLEOTIDE SEQUENCE</scope>
</reference>
<evidence type="ECO:0000313" key="2">
    <source>
        <dbReference type="Proteomes" id="UP001178507"/>
    </source>
</evidence>
<dbReference type="Proteomes" id="UP001178507">
    <property type="component" value="Unassembled WGS sequence"/>
</dbReference>
<dbReference type="EMBL" id="CAUJNA010003284">
    <property type="protein sequence ID" value="CAJ1397969.1"/>
    <property type="molecule type" value="Genomic_DNA"/>
</dbReference>
<protein>
    <submittedName>
        <fullName evidence="1">Uncharacterized protein</fullName>
    </submittedName>
</protein>
<keyword evidence="2" id="KW-1185">Reference proteome</keyword>
<sequence length="504" mass="56677">MACGNVLVLNASQPLQSVWLSNECLCQGHFDYAVVPRRHADARCLQQARWKLPEAIDAQEALVNFAGGHVRQQLAESIVRCKKRRGRLFWTLKLIGLVKDFARIDQVQQAFLLCVPRPCSADATSAWLAPAFFGADPPGPVEPFRCGGSQRVVLPPRLAIPMEADPGMRSYVLEATGQPGRSLYFIQDRAGVVQSVHRSTELHVASRSVLEPFSGKRRTGVAVLFAGAWRFSERTCASIARHLLQPLQAVSFAVSSGRGRLEARRRLKQLFVSLNFAWVKDPNVKELRASIPPKAREIYETLGSGALSPLRGIPGGFNLPSLRKLQIALDLVKGYEKRRRRQFKWLIHTRMDLIWVANHPPLSMMDSSRIWTTPLLGAGGNHANRFALNDWHAAVPRANAAAYWGRWQLLCRGQAPWLPHIEPGELLSAVLQTLEIPLGEMDAVYCLNQCTNWSCQFSSWMPRKSRWRWEKNRQVLQQRAAALRLGAEWHTDGTRLWISTPTNS</sequence>
<gene>
    <name evidence="1" type="ORF">EVOR1521_LOCUS21874</name>
</gene>
<comment type="caution">
    <text evidence="1">The sequence shown here is derived from an EMBL/GenBank/DDBJ whole genome shotgun (WGS) entry which is preliminary data.</text>
</comment>
<evidence type="ECO:0000313" key="1">
    <source>
        <dbReference type="EMBL" id="CAJ1397969.1"/>
    </source>
</evidence>
<dbReference type="AlphaFoldDB" id="A0AA36N9S2"/>
<feature type="non-terminal residue" evidence="1">
    <location>
        <position position="1"/>
    </location>
</feature>
<organism evidence="1 2">
    <name type="scientific">Effrenium voratum</name>
    <dbReference type="NCBI Taxonomy" id="2562239"/>
    <lineage>
        <taxon>Eukaryota</taxon>
        <taxon>Sar</taxon>
        <taxon>Alveolata</taxon>
        <taxon>Dinophyceae</taxon>
        <taxon>Suessiales</taxon>
        <taxon>Symbiodiniaceae</taxon>
        <taxon>Effrenium</taxon>
    </lineage>
</organism>
<accession>A0AA36N9S2</accession>
<proteinExistence type="predicted"/>
<name>A0AA36N9S2_9DINO</name>